<evidence type="ECO:0000256" key="4">
    <source>
        <dbReference type="PROSITE-ProRule" id="PRU00898"/>
    </source>
</evidence>
<proteinExistence type="inferred from homology"/>
<name>A0A9Q0MRJ3_9DIPT</name>
<dbReference type="InterPro" id="IPR050600">
    <property type="entry name" value="SETD3_SETD6_MTase"/>
</dbReference>
<gene>
    <name evidence="6" type="primary">Setd3_0</name>
    <name evidence="6" type="ORF">Bhyg_13554</name>
</gene>
<evidence type="ECO:0000256" key="2">
    <source>
        <dbReference type="ARBA" id="ARBA00022679"/>
    </source>
</evidence>
<evidence type="ECO:0000313" key="7">
    <source>
        <dbReference type="Proteomes" id="UP001151699"/>
    </source>
</evidence>
<dbReference type="Proteomes" id="UP001151699">
    <property type="component" value="Chromosome C"/>
</dbReference>
<keyword evidence="7" id="KW-1185">Reference proteome</keyword>
<comment type="catalytic activity">
    <reaction evidence="4">
        <text>L-histidyl-[protein] + S-adenosyl-L-methionine = N(tele)-methyl-L-histidyl-[protein] + S-adenosyl-L-homocysteine + H(+)</text>
        <dbReference type="Rhea" id="RHEA:19369"/>
        <dbReference type="Rhea" id="RHEA-COMP:9745"/>
        <dbReference type="Rhea" id="RHEA-COMP:11600"/>
        <dbReference type="ChEBI" id="CHEBI:15378"/>
        <dbReference type="ChEBI" id="CHEBI:16367"/>
        <dbReference type="ChEBI" id="CHEBI:29979"/>
        <dbReference type="ChEBI" id="CHEBI:57856"/>
        <dbReference type="ChEBI" id="CHEBI:59789"/>
        <dbReference type="EC" id="2.1.1.85"/>
    </reaction>
</comment>
<dbReference type="EMBL" id="WJQU01000004">
    <property type="protein sequence ID" value="KAJ6634972.1"/>
    <property type="molecule type" value="Genomic_DNA"/>
</dbReference>
<evidence type="ECO:0000313" key="6">
    <source>
        <dbReference type="EMBL" id="KAJ6634972.1"/>
    </source>
</evidence>
<organism evidence="6 7">
    <name type="scientific">Pseudolycoriella hygida</name>
    <dbReference type="NCBI Taxonomy" id="35572"/>
    <lineage>
        <taxon>Eukaryota</taxon>
        <taxon>Metazoa</taxon>
        <taxon>Ecdysozoa</taxon>
        <taxon>Arthropoda</taxon>
        <taxon>Hexapoda</taxon>
        <taxon>Insecta</taxon>
        <taxon>Pterygota</taxon>
        <taxon>Neoptera</taxon>
        <taxon>Endopterygota</taxon>
        <taxon>Diptera</taxon>
        <taxon>Nematocera</taxon>
        <taxon>Sciaroidea</taxon>
        <taxon>Sciaridae</taxon>
        <taxon>Pseudolycoriella</taxon>
    </lineage>
</organism>
<keyword evidence="2 4" id="KW-0808">Transferase</keyword>
<dbReference type="AlphaFoldDB" id="A0A9Q0MRJ3"/>
<dbReference type="InterPro" id="IPR046341">
    <property type="entry name" value="SET_dom_sf"/>
</dbReference>
<dbReference type="EC" id="2.1.1.85" evidence="4"/>
<dbReference type="GO" id="GO:0016279">
    <property type="term" value="F:protein-lysine N-methyltransferase activity"/>
    <property type="evidence" value="ECO:0007669"/>
    <property type="project" value="TreeGrafter"/>
</dbReference>
<dbReference type="SUPFAM" id="SSF82199">
    <property type="entry name" value="SET domain"/>
    <property type="match status" value="1"/>
</dbReference>
<evidence type="ECO:0000256" key="1">
    <source>
        <dbReference type="ARBA" id="ARBA00022603"/>
    </source>
</evidence>
<comment type="similarity">
    <text evidence="4">Belongs to the class V-like SAM-binding methyltransferase superfamily. SETD3 actin-histidine methyltransferase family.</text>
</comment>
<keyword evidence="3 4" id="KW-0949">S-adenosyl-L-methionine</keyword>
<accession>A0A9Q0MRJ3</accession>
<dbReference type="OrthoDB" id="441812at2759"/>
<dbReference type="InterPro" id="IPR025785">
    <property type="entry name" value="SETD3"/>
</dbReference>
<keyword evidence="1 4" id="KW-0489">Methyltransferase</keyword>
<dbReference type="Gene3D" id="3.90.1420.10">
    <property type="entry name" value="Rubisco LSMT, substrate-binding domain"/>
    <property type="match status" value="1"/>
</dbReference>
<dbReference type="PANTHER" id="PTHR13271">
    <property type="entry name" value="UNCHARACTERIZED PUTATIVE METHYLTRANSFERASE"/>
    <property type="match status" value="1"/>
</dbReference>
<feature type="domain" description="Rubisco LSMT substrate-binding" evidence="5">
    <location>
        <begin position="111"/>
        <end position="241"/>
    </location>
</feature>
<dbReference type="PROSITE" id="PS51565">
    <property type="entry name" value="SAM_MT85_SETD3"/>
    <property type="match status" value="1"/>
</dbReference>
<dbReference type="PANTHER" id="PTHR13271:SF47">
    <property type="entry name" value="ACTIN-HISTIDINE N-METHYLTRANSFERASE"/>
    <property type="match status" value="1"/>
</dbReference>
<protein>
    <recommendedName>
        <fullName evidence="4">protein-histidine N-methyltransferase</fullName>
        <ecNumber evidence="4">2.1.1.85</ecNumber>
    </recommendedName>
</protein>
<dbReference type="SUPFAM" id="SSF81822">
    <property type="entry name" value="RuBisCo LSMT C-terminal, substrate-binding domain"/>
    <property type="match status" value="1"/>
</dbReference>
<dbReference type="InterPro" id="IPR036464">
    <property type="entry name" value="Rubisco_LSMT_subst-bd_sf"/>
</dbReference>
<evidence type="ECO:0000256" key="3">
    <source>
        <dbReference type="ARBA" id="ARBA00022691"/>
    </source>
</evidence>
<dbReference type="InterPro" id="IPR015353">
    <property type="entry name" value="Rubisco_LSMT_subst-bd"/>
</dbReference>
<reference evidence="6" key="1">
    <citation type="submission" date="2022-07" db="EMBL/GenBank/DDBJ databases">
        <authorList>
            <person name="Trinca V."/>
            <person name="Uliana J.V.C."/>
            <person name="Torres T.T."/>
            <person name="Ward R.J."/>
            <person name="Monesi N."/>
        </authorList>
    </citation>
    <scope>NUCLEOTIDE SEQUENCE</scope>
    <source>
        <strain evidence="6">HSMRA1968</strain>
        <tissue evidence="6">Whole embryos</tissue>
    </source>
</reference>
<dbReference type="GO" id="GO:0032259">
    <property type="term" value="P:methylation"/>
    <property type="evidence" value="ECO:0007669"/>
    <property type="project" value="UniProtKB-KW"/>
</dbReference>
<evidence type="ECO:0000259" key="5">
    <source>
        <dbReference type="Pfam" id="PF09273"/>
    </source>
</evidence>
<dbReference type="GO" id="GO:0018064">
    <property type="term" value="F:protein-L-histidine N-tele-methyltransferase activity"/>
    <property type="evidence" value="ECO:0007669"/>
    <property type="project" value="UniProtKB-EC"/>
</dbReference>
<sequence length="254" mass="29082">MVCWAVSTVMTRQNTIPRVASAEKDELDATPIPALIPLWDMANHTEGVVTSSFNQETDRIESAAIRYFRKGEQIFIYYGARNNTNFMIHNGFVYPNNLVDSVAIRLGLSDADPLLIKRTQLLDTLNIPKNCELDVLPSPKYISPKLLGFVRVFNMSEEHLDHWLASDRCNDLLHLDCALETALEMKIWTFLKIRLTILLKSFTTSILDDEAIVDAHRKGQNKLGHNKVLVIQFRLTEKRILQDALEYVEQRTKP</sequence>
<dbReference type="Gene3D" id="3.90.1410.10">
    <property type="entry name" value="set domain protein methyltransferase, domain 1"/>
    <property type="match status" value="1"/>
</dbReference>
<dbReference type="Pfam" id="PF09273">
    <property type="entry name" value="Rubis-subs-bind"/>
    <property type="match status" value="1"/>
</dbReference>
<comment type="caution">
    <text evidence="6">The sequence shown here is derived from an EMBL/GenBank/DDBJ whole genome shotgun (WGS) entry which is preliminary data.</text>
</comment>